<organism evidence="1 2">
    <name type="scientific">Paenibacillus terrae</name>
    <dbReference type="NCBI Taxonomy" id="159743"/>
    <lineage>
        <taxon>Bacteria</taxon>
        <taxon>Bacillati</taxon>
        <taxon>Bacillota</taxon>
        <taxon>Bacilli</taxon>
        <taxon>Bacillales</taxon>
        <taxon>Paenibacillaceae</taxon>
        <taxon>Paenibacillus</taxon>
    </lineage>
</organism>
<reference evidence="1 2" key="1">
    <citation type="submission" date="2014-11" db="EMBL/GenBank/DDBJ databases">
        <title>Draft Genome Sequences of Paenibacillus polymyxa NRRL B-30509 and Paenibacillus terrae NRRL B-30644, Strains from a Poultry Environment that Produce Tridecaptin A and Paenicidins.</title>
        <authorList>
            <person name="van Belkum M.J."/>
            <person name="Lohans C.T."/>
            <person name="Vederas J.C."/>
        </authorList>
    </citation>
    <scope>NUCLEOTIDE SEQUENCE [LARGE SCALE GENOMIC DNA]</scope>
    <source>
        <strain evidence="1 2">NRRL B-30644</strain>
    </source>
</reference>
<comment type="caution">
    <text evidence="1">The sequence shown here is derived from an EMBL/GenBank/DDBJ whole genome shotgun (WGS) entry which is preliminary data.</text>
</comment>
<keyword evidence="2" id="KW-1185">Reference proteome</keyword>
<evidence type="ECO:0000313" key="2">
    <source>
        <dbReference type="Proteomes" id="UP000032534"/>
    </source>
</evidence>
<dbReference type="EMBL" id="JTHP01000074">
    <property type="protein sequence ID" value="KJD42945.1"/>
    <property type="molecule type" value="Genomic_DNA"/>
</dbReference>
<protein>
    <submittedName>
        <fullName evidence="1">Uncharacterized protein</fullName>
    </submittedName>
</protein>
<dbReference type="Proteomes" id="UP000032534">
    <property type="component" value="Unassembled WGS sequence"/>
</dbReference>
<evidence type="ECO:0000313" key="1">
    <source>
        <dbReference type="EMBL" id="KJD42945.1"/>
    </source>
</evidence>
<accession>A0A0D7WUU9</accession>
<dbReference type="AlphaFoldDB" id="A0A0D7WUU9"/>
<name>A0A0D7WUU9_9BACL</name>
<proteinExistence type="predicted"/>
<sequence length="174" mass="20393">METIRCLHCGEPEYIITKETGTITSRCICESKRIKCDKCSHIFLRKDISFTNLYLTLCKKCNHDMSDLDELVEQYIPISHHSNQTMLCVEIFDEQLQLTISDSTMGMCIIFPLMTKKRIISLWLKEIYPEKIENLFNTAVLRLIPAYITKSEILSIKKIINDEIREGENYEYPE</sequence>
<dbReference type="OrthoDB" id="9981995at2"/>
<dbReference type="PATRIC" id="fig|159743.3.peg.5613"/>
<gene>
    <name evidence="1" type="ORF">QD47_25340</name>
</gene>
<dbReference type="RefSeq" id="WP_044648710.1">
    <property type="nucleotide sequence ID" value="NZ_JTHP01000074.1"/>
</dbReference>